<accession>A0ABY5W414</accession>
<evidence type="ECO:0000313" key="2">
    <source>
        <dbReference type="Proteomes" id="UP001059617"/>
    </source>
</evidence>
<dbReference type="InterPro" id="IPR010349">
    <property type="entry name" value="Asparaginase_II"/>
</dbReference>
<reference evidence="1" key="2">
    <citation type="submission" date="2022-09" db="EMBL/GenBank/DDBJ databases">
        <title>Biosynthetic gene clusters of Dactylosporangioum fulvum.</title>
        <authorList>
            <person name="Caradec T."/>
        </authorList>
    </citation>
    <scope>NUCLEOTIDE SEQUENCE</scope>
    <source>
        <strain evidence="1">NRRL B-16292</strain>
    </source>
</reference>
<keyword evidence="2" id="KW-1185">Reference proteome</keyword>
<name>A0ABY5W414_9ACTN</name>
<dbReference type="Pfam" id="PF06089">
    <property type="entry name" value="Asparaginase_II"/>
    <property type="match status" value="1"/>
</dbReference>
<dbReference type="RefSeq" id="WP_259861246.1">
    <property type="nucleotide sequence ID" value="NZ_BAAAST010000088.1"/>
</dbReference>
<dbReference type="PANTHER" id="PTHR42110">
    <property type="entry name" value="L-ASPARAGINASE, PUTATIVE (AFU_ORTHOLOGUE AFUA_3G11890)-RELATED"/>
    <property type="match status" value="1"/>
</dbReference>
<gene>
    <name evidence="1" type="ORF">Dfulv_04005</name>
</gene>
<reference evidence="1" key="1">
    <citation type="submission" date="2021-04" db="EMBL/GenBank/DDBJ databases">
        <authorList>
            <person name="Hartkoorn R.C."/>
            <person name="Beaudoing E."/>
            <person name="Hot D."/>
        </authorList>
    </citation>
    <scope>NUCLEOTIDE SEQUENCE</scope>
    <source>
        <strain evidence="1">NRRL B-16292</strain>
    </source>
</reference>
<evidence type="ECO:0000313" key="1">
    <source>
        <dbReference type="EMBL" id="UWP83458.1"/>
    </source>
</evidence>
<protein>
    <submittedName>
        <fullName evidence="1">Asparaginase</fullName>
    </submittedName>
</protein>
<organism evidence="1 2">
    <name type="scientific">Dactylosporangium fulvum</name>
    <dbReference type="NCBI Taxonomy" id="53359"/>
    <lineage>
        <taxon>Bacteria</taxon>
        <taxon>Bacillati</taxon>
        <taxon>Actinomycetota</taxon>
        <taxon>Actinomycetes</taxon>
        <taxon>Micromonosporales</taxon>
        <taxon>Micromonosporaceae</taxon>
        <taxon>Dactylosporangium</taxon>
    </lineage>
</organism>
<dbReference type="EMBL" id="CP073720">
    <property type="protein sequence ID" value="UWP83458.1"/>
    <property type="molecule type" value="Genomic_DNA"/>
</dbReference>
<dbReference type="PANTHER" id="PTHR42110:SF1">
    <property type="entry name" value="L-ASPARAGINASE, PUTATIVE (AFU_ORTHOLOGUE AFUA_3G11890)-RELATED"/>
    <property type="match status" value="1"/>
</dbReference>
<proteinExistence type="predicted"/>
<dbReference type="Proteomes" id="UP001059617">
    <property type="component" value="Chromosome"/>
</dbReference>
<sequence>MADVYLGGEPLAEVVRSGFVESRHNGSVAVLGADGEVAAWAGDVIGTIFPRSANKPLQAVGMLRSGLRVGPADLAVVAASHRGQPFHSAAVLQVLGEAGIPAGALGCPPDYPLSEDARDELIRAGHGREALFMNCSGKHAGMLRTAAANGWPLESYLDPDHPLQQRIMAAVEDLSAETVRAVGVDGCGAPLLALSLRGLAGAFRRLVEAPEGSHERAVADAMRAHPELVSGDDAGGDDTHLMRAVPGLLVKSGAEGVVAAALPGVGAVALKIDDGAMRARLPVLAAAFERLGVSVGDLAEVPVNGGGRRVGVVRSVWCNLAS</sequence>